<feature type="transmembrane region" description="Helical" evidence="1">
    <location>
        <begin position="124"/>
        <end position="146"/>
    </location>
</feature>
<feature type="domain" description="DUF7344" evidence="2">
    <location>
        <begin position="20"/>
        <end position="96"/>
    </location>
</feature>
<dbReference type="AlphaFoldDB" id="A0AAW4PT65"/>
<keyword evidence="1" id="KW-0812">Transmembrane</keyword>
<reference evidence="3 4" key="1">
    <citation type="submission" date="2021-06" db="EMBL/GenBank/DDBJ databases">
        <title>Halomicroarcula sp. a new haloarchaeum isolated from saline soil.</title>
        <authorList>
            <person name="Duran-Viseras A."/>
            <person name="Sanchez-Porro C."/>
            <person name="Ventosa A."/>
        </authorList>
    </citation>
    <scope>NUCLEOTIDE SEQUENCE [LARGE SCALE GENOMIC DNA]</scope>
    <source>
        <strain evidence="3 4">F13</strain>
    </source>
</reference>
<dbReference type="InterPro" id="IPR055768">
    <property type="entry name" value="DUF7344"/>
</dbReference>
<comment type="caution">
    <text evidence="3">The sequence shown here is derived from an EMBL/GenBank/DDBJ whole genome shotgun (WGS) entry which is preliminary data.</text>
</comment>
<evidence type="ECO:0000313" key="4">
    <source>
        <dbReference type="Proteomes" id="UP001430377"/>
    </source>
</evidence>
<dbReference type="Proteomes" id="UP001430377">
    <property type="component" value="Unassembled WGS sequence"/>
</dbReference>
<accession>A0AAW4PT65</accession>
<dbReference type="EMBL" id="RKLR01000006">
    <property type="protein sequence ID" value="MBX0324332.1"/>
    <property type="molecule type" value="Genomic_DNA"/>
</dbReference>
<proteinExistence type="predicted"/>
<dbReference type="Pfam" id="PF24035">
    <property type="entry name" value="DUF7344"/>
    <property type="match status" value="1"/>
</dbReference>
<gene>
    <name evidence="3" type="ORF">EGH21_14980</name>
</gene>
<name>A0AAW4PT65_9EURY</name>
<protein>
    <recommendedName>
        <fullName evidence="2">DUF7344 domain-containing protein</fullName>
    </recommendedName>
</protein>
<organism evidence="3 4">
    <name type="scientific">Haloarcula rubra</name>
    <dbReference type="NCBI Taxonomy" id="2487747"/>
    <lineage>
        <taxon>Archaea</taxon>
        <taxon>Methanobacteriati</taxon>
        <taxon>Methanobacteriota</taxon>
        <taxon>Stenosarchaea group</taxon>
        <taxon>Halobacteria</taxon>
        <taxon>Halobacteriales</taxon>
        <taxon>Haloarculaceae</taxon>
        <taxon>Haloarcula</taxon>
    </lineage>
</organism>
<evidence type="ECO:0000313" key="3">
    <source>
        <dbReference type="EMBL" id="MBX0324332.1"/>
    </source>
</evidence>
<evidence type="ECO:0000259" key="2">
    <source>
        <dbReference type="Pfam" id="PF24035"/>
    </source>
</evidence>
<dbReference type="Gene3D" id="1.10.10.10">
    <property type="entry name" value="Winged helix-like DNA-binding domain superfamily/Winged helix DNA-binding domain"/>
    <property type="match status" value="1"/>
</dbReference>
<keyword evidence="1" id="KW-0472">Membrane</keyword>
<keyword evidence="4" id="KW-1185">Reference proteome</keyword>
<feature type="transmembrane region" description="Helical" evidence="1">
    <location>
        <begin position="152"/>
        <end position="170"/>
    </location>
</feature>
<keyword evidence="1" id="KW-1133">Transmembrane helix</keyword>
<evidence type="ECO:0000256" key="1">
    <source>
        <dbReference type="SAM" id="Phobius"/>
    </source>
</evidence>
<dbReference type="RefSeq" id="WP_220619289.1">
    <property type="nucleotide sequence ID" value="NZ_RKLR01000006.1"/>
</dbReference>
<dbReference type="InterPro" id="IPR036388">
    <property type="entry name" value="WH-like_DNA-bd_sf"/>
</dbReference>
<sequence>MQQEPQASKQDRILSEQDVHEILRNERRRAVIQQLQRTIGEASLRTLAERIAEYETGESPPPRNIRQSVYNSLHQTHLPKLDRQGIIDYDKNRKSVSLRRDAREVNPYMDVFLFDSYRFTWAEYYRSVAVIGFLTLLAVEIGTPIVSAIDSVLWASLFLVAVALSTAYQLRGYRWVLLDRLFGGL</sequence>